<organism evidence="13 14">
    <name type="scientific">Allorhodopirellula solitaria</name>
    <dbReference type="NCBI Taxonomy" id="2527987"/>
    <lineage>
        <taxon>Bacteria</taxon>
        <taxon>Pseudomonadati</taxon>
        <taxon>Planctomycetota</taxon>
        <taxon>Planctomycetia</taxon>
        <taxon>Pirellulales</taxon>
        <taxon>Pirellulaceae</taxon>
        <taxon>Allorhodopirellula</taxon>
    </lineage>
</organism>
<keyword evidence="14" id="KW-1185">Reference proteome</keyword>
<evidence type="ECO:0000256" key="4">
    <source>
        <dbReference type="ARBA" id="ARBA00022741"/>
    </source>
</evidence>
<comment type="pathway">
    <text evidence="2 9">Purine metabolism; GMP biosynthesis; GMP from XMP (L-Gln route): step 1/1.</text>
</comment>
<dbReference type="CDD" id="cd01742">
    <property type="entry name" value="GATase1_GMP_Synthase"/>
    <property type="match status" value="1"/>
</dbReference>
<dbReference type="GO" id="GO:0003921">
    <property type="term" value="F:GMP synthase activity"/>
    <property type="evidence" value="ECO:0007669"/>
    <property type="project" value="InterPro"/>
</dbReference>
<evidence type="ECO:0000259" key="12">
    <source>
        <dbReference type="PROSITE" id="PS51553"/>
    </source>
</evidence>
<dbReference type="Pfam" id="PF00958">
    <property type="entry name" value="GMP_synt_C"/>
    <property type="match status" value="1"/>
</dbReference>
<dbReference type="SUPFAM" id="SSF54810">
    <property type="entry name" value="GMP synthetase C-terminal dimerisation domain"/>
    <property type="match status" value="1"/>
</dbReference>
<gene>
    <name evidence="9 13" type="primary">guaA</name>
    <name evidence="13" type="ORF">CA85_20450</name>
</gene>
<dbReference type="PRINTS" id="PR00096">
    <property type="entry name" value="GATASE"/>
</dbReference>
<dbReference type="PROSITE" id="PS51553">
    <property type="entry name" value="GMPS_ATP_PPASE"/>
    <property type="match status" value="1"/>
</dbReference>
<dbReference type="Proteomes" id="UP000318053">
    <property type="component" value="Unassembled WGS sequence"/>
</dbReference>
<dbReference type="InterPro" id="IPR001674">
    <property type="entry name" value="GMP_synth_C"/>
</dbReference>
<dbReference type="Gene3D" id="3.30.300.10">
    <property type="match status" value="1"/>
</dbReference>
<dbReference type="InterPro" id="IPR022955">
    <property type="entry name" value="GMP_synthase"/>
</dbReference>
<dbReference type="SUPFAM" id="SSF52317">
    <property type="entry name" value="Class I glutamine amidotransferase-like"/>
    <property type="match status" value="1"/>
</dbReference>
<dbReference type="InterPro" id="IPR022310">
    <property type="entry name" value="NAD/GMP_synthase"/>
</dbReference>
<dbReference type="InterPro" id="IPR029062">
    <property type="entry name" value="Class_I_gatase-like"/>
</dbReference>
<evidence type="ECO:0000256" key="9">
    <source>
        <dbReference type="HAMAP-Rule" id="MF_00344"/>
    </source>
</evidence>
<feature type="compositionally biased region" description="Polar residues" evidence="11">
    <location>
        <begin position="1"/>
        <end position="15"/>
    </location>
</feature>
<dbReference type="EMBL" id="SJPK01000004">
    <property type="protein sequence ID" value="TWT67196.1"/>
    <property type="molecule type" value="Genomic_DNA"/>
</dbReference>
<dbReference type="CDD" id="cd01997">
    <property type="entry name" value="GMP_synthase_C"/>
    <property type="match status" value="1"/>
</dbReference>
<dbReference type="HAMAP" id="MF_00344">
    <property type="entry name" value="GMP_synthase"/>
    <property type="match status" value="1"/>
</dbReference>
<keyword evidence="3 9" id="KW-0436">Ligase</keyword>
<feature type="active site" description="Nucleophile" evidence="9">
    <location>
        <position position="118"/>
    </location>
</feature>
<protein>
    <recommendedName>
        <fullName evidence="9">GMP synthase [glutamine-hydrolyzing]</fullName>
        <ecNumber evidence="9">6.3.5.2</ecNumber>
    </recommendedName>
    <alternativeName>
        <fullName evidence="9">GMP synthetase</fullName>
    </alternativeName>
    <alternativeName>
        <fullName evidence="9">Glutamine amidotransferase</fullName>
    </alternativeName>
</protein>
<feature type="domain" description="GMPS ATP-PPase" evidence="12">
    <location>
        <begin position="232"/>
        <end position="424"/>
    </location>
</feature>
<name>A0A5C5XV52_9BACT</name>
<dbReference type="InterPro" id="IPR004739">
    <property type="entry name" value="GMP_synth_GATase"/>
</dbReference>
<dbReference type="NCBIfam" id="TIGR00888">
    <property type="entry name" value="guaA_Nterm"/>
    <property type="match status" value="1"/>
</dbReference>
<dbReference type="GO" id="GO:0005829">
    <property type="term" value="C:cytosol"/>
    <property type="evidence" value="ECO:0007669"/>
    <property type="project" value="TreeGrafter"/>
</dbReference>
<comment type="subunit">
    <text evidence="9">Homodimer.</text>
</comment>
<dbReference type="InterPro" id="IPR014729">
    <property type="entry name" value="Rossmann-like_a/b/a_fold"/>
</dbReference>
<dbReference type="FunFam" id="3.40.50.880:FF:000001">
    <property type="entry name" value="GMP synthase [glutamine-hydrolyzing]"/>
    <property type="match status" value="1"/>
</dbReference>
<dbReference type="Pfam" id="PF00117">
    <property type="entry name" value="GATase"/>
    <property type="match status" value="1"/>
</dbReference>
<keyword evidence="5 9" id="KW-0332">GMP biosynthesis</keyword>
<dbReference type="AlphaFoldDB" id="A0A5C5XV52"/>
<proteinExistence type="inferred from homology"/>
<evidence type="ECO:0000313" key="13">
    <source>
        <dbReference type="EMBL" id="TWT67196.1"/>
    </source>
</evidence>
<dbReference type="PRINTS" id="PR00099">
    <property type="entry name" value="CPSGATASE"/>
</dbReference>
<dbReference type="PANTHER" id="PTHR11922">
    <property type="entry name" value="GMP SYNTHASE-RELATED"/>
    <property type="match status" value="1"/>
</dbReference>
<dbReference type="GO" id="GO:0005524">
    <property type="term" value="F:ATP binding"/>
    <property type="evidence" value="ECO:0007669"/>
    <property type="project" value="UniProtKB-UniRule"/>
</dbReference>
<feature type="binding site" evidence="10">
    <location>
        <begin position="259"/>
        <end position="265"/>
    </location>
    <ligand>
        <name>ATP</name>
        <dbReference type="ChEBI" id="CHEBI:30616"/>
    </ligand>
</feature>
<dbReference type="NCBIfam" id="NF000848">
    <property type="entry name" value="PRK00074.1"/>
    <property type="match status" value="1"/>
</dbReference>
<comment type="caution">
    <text evidence="13">The sequence shown here is derived from an EMBL/GenBank/DDBJ whole genome shotgun (WGS) entry which is preliminary data.</text>
</comment>
<keyword evidence="6 9" id="KW-0658">Purine biosynthesis</keyword>
<dbReference type="EC" id="6.3.5.2" evidence="9"/>
<evidence type="ECO:0000256" key="3">
    <source>
        <dbReference type="ARBA" id="ARBA00022598"/>
    </source>
</evidence>
<sequence>MTTQDTNPDSQSPVRGNTPDGRSGPGTMPATESAVMLTEQRIVVLDFGSQYAQLIARRVRDQHVYCQIVRHDITAERMAELAPRGIILSGGPSSVYEENAPQIDPAIFDLGIPILGICYGMQVACQALGGKVDNTPSREYGRAMCEFVDHESIFRGMQASEQVWMSHGDQVSHIADDFTVMARTSTCPYAAIRHNTRPVFAMQFHPEVTHTPHGGQILHNFVRDICGCDGSWRLGDFADAAITQIRAAVGKKRVICGLSGGVDSSVVAALLYKAIGPQLSCILVDNGMLRKNEQRIVIDEFSNHFKADLHVVDAEDQFLDDLAGVEEPQEKRRRIGYAFIECFKAEAKKIEDAHFLAQGTLYPDVIESGADKDGPAATIKLHHNVGGLPEELGFELIEPLRDLFKDEVRRLGLELGLPEQLVWRHPFPGPGLAVRCLGEVTREKLAVLREADAIVVEEIENAGLYRETSQAFAVLLPVQSVGVMGDARTYDNAVAVRCVNTDDFMTADWSHLPYDLLARISTRIINEVKGVNRVCYDISSKPPATIEWE</sequence>
<evidence type="ECO:0000256" key="8">
    <source>
        <dbReference type="ARBA" id="ARBA00022962"/>
    </source>
</evidence>
<comment type="function">
    <text evidence="1 9">Catalyzes the synthesis of GMP from XMP.</text>
</comment>
<dbReference type="Gene3D" id="3.40.50.880">
    <property type="match status" value="1"/>
</dbReference>
<dbReference type="SUPFAM" id="SSF52402">
    <property type="entry name" value="Adenine nucleotide alpha hydrolases-like"/>
    <property type="match status" value="1"/>
</dbReference>
<evidence type="ECO:0000256" key="6">
    <source>
        <dbReference type="ARBA" id="ARBA00022755"/>
    </source>
</evidence>
<evidence type="ECO:0000256" key="2">
    <source>
        <dbReference type="ARBA" id="ARBA00005153"/>
    </source>
</evidence>
<feature type="active site" evidence="9">
    <location>
        <position position="207"/>
    </location>
</feature>
<dbReference type="InterPro" id="IPR025777">
    <property type="entry name" value="GMPS_ATP_PPase_dom"/>
</dbReference>
<keyword evidence="4 9" id="KW-0547">Nucleotide-binding</keyword>
<feature type="region of interest" description="Disordered" evidence="11">
    <location>
        <begin position="1"/>
        <end position="30"/>
    </location>
</feature>
<keyword evidence="8 9" id="KW-0315">Glutamine amidotransferase</keyword>
<dbReference type="NCBIfam" id="TIGR00884">
    <property type="entry name" value="guaA_Cterm"/>
    <property type="match status" value="1"/>
</dbReference>
<evidence type="ECO:0000313" key="14">
    <source>
        <dbReference type="Proteomes" id="UP000318053"/>
    </source>
</evidence>
<dbReference type="FunFam" id="3.40.50.620:FF:000001">
    <property type="entry name" value="GMP synthase [glutamine-hydrolyzing]"/>
    <property type="match status" value="1"/>
</dbReference>
<dbReference type="Gene3D" id="3.40.50.620">
    <property type="entry name" value="HUPs"/>
    <property type="match status" value="1"/>
</dbReference>
<dbReference type="PANTHER" id="PTHR11922:SF2">
    <property type="entry name" value="GMP SYNTHASE [GLUTAMINE-HYDROLYZING]"/>
    <property type="match status" value="1"/>
</dbReference>
<dbReference type="UniPathway" id="UPA00189">
    <property type="reaction ID" value="UER00296"/>
</dbReference>
<evidence type="ECO:0000256" key="5">
    <source>
        <dbReference type="ARBA" id="ARBA00022749"/>
    </source>
</evidence>
<feature type="active site" evidence="9">
    <location>
        <position position="205"/>
    </location>
</feature>
<dbReference type="PRINTS" id="PR00097">
    <property type="entry name" value="ANTSNTHASEII"/>
</dbReference>
<dbReference type="PROSITE" id="PS51273">
    <property type="entry name" value="GATASE_TYPE_1"/>
    <property type="match status" value="1"/>
</dbReference>
<dbReference type="FunFam" id="3.30.300.10:FF:000002">
    <property type="entry name" value="GMP synthase [glutamine-hydrolyzing]"/>
    <property type="match status" value="1"/>
</dbReference>
<dbReference type="InterPro" id="IPR017926">
    <property type="entry name" value="GATASE"/>
</dbReference>
<evidence type="ECO:0000256" key="10">
    <source>
        <dbReference type="PROSITE-ProRule" id="PRU00886"/>
    </source>
</evidence>
<accession>A0A5C5XV52</accession>
<evidence type="ECO:0000256" key="7">
    <source>
        <dbReference type="ARBA" id="ARBA00022840"/>
    </source>
</evidence>
<reference evidence="13 14" key="1">
    <citation type="submission" date="2019-02" db="EMBL/GenBank/DDBJ databases">
        <title>Deep-cultivation of Planctomycetes and their phenomic and genomic characterization uncovers novel biology.</title>
        <authorList>
            <person name="Wiegand S."/>
            <person name="Jogler M."/>
            <person name="Boedeker C."/>
            <person name="Pinto D."/>
            <person name="Vollmers J."/>
            <person name="Rivas-Marin E."/>
            <person name="Kohn T."/>
            <person name="Peeters S.H."/>
            <person name="Heuer A."/>
            <person name="Rast P."/>
            <person name="Oberbeckmann S."/>
            <person name="Bunk B."/>
            <person name="Jeske O."/>
            <person name="Meyerdierks A."/>
            <person name="Storesund J.E."/>
            <person name="Kallscheuer N."/>
            <person name="Luecker S."/>
            <person name="Lage O.M."/>
            <person name="Pohl T."/>
            <person name="Merkel B.J."/>
            <person name="Hornburger P."/>
            <person name="Mueller R.-W."/>
            <person name="Bruemmer F."/>
            <person name="Labrenz M."/>
            <person name="Spormann A.M."/>
            <person name="Op Den Camp H."/>
            <person name="Overmann J."/>
            <person name="Amann R."/>
            <person name="Jetten M.S.M."/>
            <person name="Mascher T."/>
            <person name="Medema M.H."/>
            <person name="Devos D.P."/>
            <person name="Kaster A.-K."/>
            <person name="Ovreas L."/>
            <person name="Rohde M."/>
            <person name="Galperin M.Y."/>
            <person name="Jogler C."/>
        </authorList>
    </citation>
    <scope>NUCLEOTIDE SEQUENCE [LARGE SCALE GENOMIC DNA]</scope>
    <source>
        <strain evidence="13 14">CA85</strain>
    </source>
</reference>
<evidence type="ECO:0000256" key="1">
    <source>
        <dbReference type="ARBA" id="ARBA00002332"/>
    </source>
</evidence>
<evidence type="ECO:0000256" key="11">
    <source>
        <dbReference type="SAM" id="MobiDB-lite"/>
    </source>
</evidence>
<comment type="catalytic activity">
    <reaction evidence="9">
        <text>XMP + L-glutamine + ATP + H2O = GMP + L-glutamate + AMP + diphosphate + 2 H(+)</text>
        <dbReference type="Rhea" id="RHEA:11680"/>
        <dbReference type="ChEBI" id="CHEBI:15377"/>
        <dbReference type="ChEBI" id="CHEBI:15378"/>
        <dbReference type="ChEBI" id="CHEBI:29985"/>
        <dbReference type="ChEBI" id="CHEBI:30616"/>
        <dbReference type="ChEBI" id="CHEBI:33019"/>
        <dbReference type="ChEBI" id="CHEBI:57464"/>
        <dbReference type="ChEBI" id="CHEBI:58115"/>
        <dbReference type="ChEBI" id="CHEBI:58359"/>
        <dbReference type="ChEBI" id="CHEBI:456215"/>
        <dbReference type="EC" id="6.3.5.2"/>
    </reaction>
</comment>
<keyword evidence="7 9" id="KW-0067">ATP-binding</keyword>
<dbReference type="Pfam" id="PF02540">
    <property type="entry name" value="NAD_synthase"/>
    <property type="match status" value="1"/>
</dbReference>